<sequence length="134" mass="15453">MKLIVLHPCACDQSVQYSCTQNPNPMFPTLIPPFPINYPLQPLPYSNNQYPRPYPRGPQYPNPRSYPIVIVPEQQKPPIRRPFPKPDYMKPCLCGGNVAPSCQQTFPCGIDQNNNNYNYGSWYSWDSWNLNFLG</sequence>
<proteinExistence type="predicted"/>
<organism evidence="1 2">
    <name type="scientific">Panagrolaimus davidi</name>
    <dbReference type="NCBI Taxonomy" id="227884"/>
    <lineage>
        <taxon>Eukaryota</taxon>
        <taxon>Metazoa</taxon>
        <taxon>Ecdysozoa</taxon>
        <taxon>Nematoda</taxon>
        <taxon>Chromadorea</taxon>
        <taxon>Rhabditida</taxon>
        <taxon>Tylenchina</taxon>
        <taxon>Panagrolaimomorpha</taxon>
        <taxon>Panagrolaimoidea</taxon>
        <taxon>Panagrolaimidae</taxon>
        <taxon>Panagrolaimus</taxon>
    </lineage>
</organism>
<name>A0A914QNV7_9BILA</name>
<dbReference type="WBParaSite" id="PDA_v2.g31646.t1">
    <property type="protein sequence ID" value="PDA_v2.g31646.t1"/>
    <property type="gene ID" value="PDA_v2.g31646"/>
</dbReference>
<reference evidence="2" key="1">
    <citation type="submission" date="2022-11" db="UniProtKB">
        <authorList>
            <consortium name="WormBaseParasite"/>
        </authorList>
    </citation>
    <scope>IDENTIFICATION</scope>
</reference>
<protein>
    <submittedName>
        <fullName evidence="2">Uncharacterized protein</fullName>
    </submittedName>
</protein>
<dbReference type="Proteomes" id="UP000887578">
    <property type="component" value="Unplaced"/>
</dbReference>
<evidence type="ECO:0000313" key="2">
    <source>
        <dbReference type="WBParaSite" id="PDA_v2.g31646.t1"/>
    </source>
</evidence>
<evidence type="ECO:0000313" key="1">
    <source>
        <dbReference type="Proteomes" id="UP000887578"/>
    </source>
</evidence>
<accession>A0A914QNV7</accession>
<keyword evidence="1" id="KW-1185">Reference proteome</keyword>
<dbReference type="AlphaFoldDB" id="A0A914QNV7"/>